<evidence type="ECO:0000313" key="5">
    <source>
        <dbReference type="Ensembl" id="ENSORLP00015030154.1"/>
    </source>
</evidence>
<dbReference type="SMART" id="SM00034">
    <property type="entry name" value="CLECT"/>
    <property type="match status" value="1"/>
</dbReference>
<sequence length="495" mass="56111">MKKFAMKPLLLLSLSLTAALGIPLKQSPVITEGNLSPLLGDSVPAQGHVEVENPAPPPVLTPKKEQKPPSPQDQKLSENMVELEVKVKPEIQKKKESKAAEEEEAGKEPKEKLEGGIVELKLEVKPEVKGAEKLEIEAGTLVMKEEEAEIESAKEPEVESEPDFKVELEVKIDEASLIEPEDAVMEEKSEAAATEKDQQEAETQSENEDDTDFKVESETKVELESQEKEEPEEELTSAQERFEVNMNLDKGSELMETAERHIDMERPQEALGHPFMESPEDDDRLEDEDDDTVLFEDQEDEELLKKKSNHLDERRVLEMEPKAVLGEEPDVHQQVPFPENVLAENKPLEESALKDPQTERRFCAGVAPNSKCYQFFKGPKTFKDAEYFCRQHFSEGHLASITSQFIHQEVLKLILEQNGSYARVWVGGYRLDRNHFIWMDGSMWSYADWLAGEPNNTSGVEDCLEVLGYFESEPGKLNDFTCWTPQAFVCSYPHH</sequence>
<feature type="compositionally biased region" description="Basic and acidic residues" evidence="2">
    <location>
        <begin position="151"/>
        <end position="174"/>
    </location>
</feature>
<dbReference type="InterPro" id="IPR016186">
    <property type="entry name" value="C-type_lectin-like/link_sf"/>
</dbReference>
<feature type="compositionally biased region" description="Basic and acidic residues" evidence="2">
    <location>
        <begin position="83"/>
        <end position="116"/>
    </location>
</feature>
<dbReference type="InterPro" id="IPR018378">
    <property type="entry name" value="C-type_lectin_CS"/>
</dbReference>
<dbReference type="PROSITE" id="PS00615">
    <property type="entry name" value="C_TYPE_LECTIN_1"/>
    <property type="match status" value="1"/>
</dbReference>
<dbReference type="Ensembl" id="ENSORLT00015020041.1">
    <property type="protein sequence ID" value="ENSORLP00015030154.1"/>
    <property type="gene ID" value="ENSORLG00015013675.1"/>
</dbReference>
<feature type="compositionally biased region" description="Basic and acidic residues" evidence="2">
    <location>
        <begin position="212"/>
        <end position="228"/>
    </location>
</feature>
<evidence type="ECO:0000256" key="2">
    <source>
        <dbReference type="SAM" id="MobiDB-lite"/>
    </source>
</evidence>
<dbReference type="InterPro" id="IPR001304">
    <property type="entry name" value="C-type_lectin-like"/>
</dbReference>
<accession>A0A3P9JD17</accession>
<dbReference type="Pfam" id="PF00059">
    <property type="entry name" value="Lectin_C"/>
    <property type="match status" value="1"/>
</dbReference>
<reference evidence="5" key="3">
    <citation type="submission" date="2025-08" db="UniProtKB">
        <authorList>
            <consortium name="Ensembl"/>
        </authorList>
    </citation>
    <scope>IDENTIFICATION</scope>
    <source>
        <strain evidence="5">HSOK</strain>
    </source>
</reference>
<name>A0A3P9JD17_ORYLA</name>
<organism evidence="5 6">
    <name type="scientific">Oryzias latipes</name>
    <name type="common">Japanese rice fish</name>
    <name type="synonym">Japanese killifish</name>
    <dbReference type="NCBI Taxonomy" id="8090"/>
    <lineage>
        <taxon>Eukaryota</taxon>
        <taxon>Metazoa</taxon>
        <taxon>Chordata</taxon>
        <taxon>Craniata</taxon>
        <taxon>Vertebrata</taxon>
        <taxon>Euteleostomi</taxon>
        <taxon>Actinopterygii</taxon>
        <taxon>Neopterygii</taxon>
        <taxon>Teleostei</taxon>
        <taxon>Neoteleostei</taxon>
        <taxon>Acanthomorphata</taxon>
        <taxon>Ovalentaria</taxon>
        <taxon>Atherinomorphae</taxon>
        <taxon>Beloniformes</taxon>
        <taxon>Adrianichthyidae</taxon>
        <taxon>Oryziinae</taxon>
        <taxon>Oryzias</taxon>
    </lineage>
</organism>
<feature type="signal peptide" evidence="3">
    <location>
        <begin position="1"/>
        <end position="21"/>
    </location>
</feature>
<dbReference type="AlphaFoldDB" id="A0A3P9JD17"/>
<evidence type="ECO:0000313" key="6">
    <source>
        <dbReference type="Proteomes" id="UP000265200"/>
    </source>
</evidence>
<proteinExistence type="predicted"/>
<keyword evidence="3" id="KW-0732">Signal</keyword>
<keyword evidence="1" id="KW-1015">Disulfide bond</keyword>
<dbReference type="Gene3D" id="3.10.100.10">
    <property type="entry name" value="Mannose-Binding Protein A, subunit A"/>
    <property type="match status" value="1"/>
</dbReference>
<evidence type="ECO:0000256" key="3">
    <source>
        <dbReference type="SAM" id="SignalP"/>
    </source>
</evidence>
<feature type="domain" description="C-type lectin" evidence="4">
    <location>
        <begin position="368"/>
        <end position="491"/>
    </location>
</feature>
<reference evidence="5 6" key="2">
    <citation type="submission" date="2017-04" db="EMBL/GenBank/DDBJ databases">
        <title>CpG methylation of centromeres and impact of large insertions on vertebrate speciation.</title>
        <authorList>
            <person name="Ichikawa K."/>
            <person name="Yoshimura J."/>
            <person name="Morishita S."/>
        </authorList>
    </citation>
    <scope>NUCLEOTIDE SEQUENCE</scope>
    <source>
        <strain evidence="5 6">HSOK</strain>
    </source>
</reference>
<evidence type="ECO:0000259" key="4">
    <source>
        <dbReference type="PROSITE" id="PS50041"/>
    </source>
</evidence>
<reference evidence="5" key="4">
    <citation type="submission" date="2025-09" db="UniProtKB">
        <authorList>
            <consortium name="Ensembl"/>
        </authorList>
    </citation>
    <scope>IDENTIFICATION</scope>
    <source>
        <strain evidence="5">HSOK</strain>
    </source>
</reference>
<feature type="region of interest" description="Disordered" evidence="2">
    <location>
        <begin position="146"/>
        <end position="248"/>
    </location>
</feature>
<dbReference type="Proteomes" id="UP000265200">
    <property type="component" value="Chromosome 21"/>
</dbReference>
<reference key="1">
    <citation type="journal article" date="2007" name="Nature">
        <title>The medaka draft genome and insights into vertebrate genome evolution.</title>
        <authorList>
            <person name="Kasahara M."/>
            <person name="Naruse K."/>
            <person name="Sasaki S."/>
            <person name="Nakatani Y."/>
            <person name="Qu W."/>
            <person name="Ahsan B."/>
            <person name="Yamada T."/>
            <person name="Nagayasu Y."/>
            <person name="Doi K."/>
            <person name="Kasai Y."/>
            <person name="Jindo T."/>
            <person name="Kobayashi D."/>
            <person name="Shimada A."/>
            <person name="Toyoda A."/>
            <person name="Kuroki Y."/>
            <person name="Fujiyama A."/>
            <person name="Sasaki T."/>
            <person name="Shimizu A."/>
            <person name="Asakawa S."/>
            <person name="Shimizu N."/>
            <person name="Hashimoto S."/>
            <person name="Yang J."/>
            <person name="Lee Y."/>
            <person name="Matsushima K."/>
            <person name="Sugano S."/>
            <person name="Sakaizumi M."/>
            <person name="Narita T."/>
            <person name="Ohishi K."/>
            <person name="Haga S."/>
            <person name="Ohta F."/>
            <person name="Nomoto H."/>
            <person name="Nogata K."/>
            <person name="Morishita T."/>
            <person name="Endo T."/>
            <person name="Shin-I T."/>
            <person name="Takeda H."/>
            <person name="Morishita S."/>
            <person name="Kohara Y."/>
        </authorList>
    </citation>
    <scope>NUCLEOTIDE SEQUENCE [LARGE SCALE GENOMIC DNA]</scope>
    <source>
        <strain>Hd-rR</strain>
    </source>
</reference>
<protein>
    <recommendedName>
        <fullName evidence="4">C-type lectin domain-containing protein</fullName>
    </recommendedName>
</protein>
<dbReference type="InterPro" id="IPR016187">
    <property type="entry name" value="CTDL_fold"/>
</dbReference>
<dbReference type="PROSITE" id="PS50041">
    <property type="entry name" value="C_TYPE_LECTIN_2"/>
    <property type="match status" value="1"/>
</dbReference>
<dbReference type="InterPro" id="IPR050111">
    <property type="entry name" value="C-type_lectin/snaclec_domain"/>
</dbReference>
<feature type="region of interest" description="Disordered" evidence="2">
    <location>
        <begin position="36"/>
        <end position="116"/>
    </location>
</feature>
<feature type="compositionally biased region" description="Basic and acidic residues" evidence="2">
    <location>
        <begin position="185"/>
        <end position="199"/>
    </location>
</feature>
<feature type="chain" id="PRO_5018125719" description="C-type lectin domain-containing protein" evidence="3">
    <location>
        <begin position="22"/>
        <end position="495"/>
    </location>
</feature>
<dbReference type="SUPFAM" id="SSF56436">
    <property type="entry name" value="C-type lectin-like"/>
    <property type="match status" value="1"/>
</dbReference>
<feature type="region of interest" description="Disordered" evidence="2">
    <location>
        <begin position="265"/>
        <end position="286"/>
    </location>
</feature>
<evidence type="ECO:0000256" key="1">
    <source>
        <dbReference type="ARBA" id="ARBA00023157"/>
    </source>
</evidence>
<dbReference type="PANTHER" id="PTHR22803">
    <property type="entry name" value="MANNOSE, PHOSPHOLIPASE, LECTIN RECEPTOR RELATED"/>
    <property type="match status" value="1"/>
</dbReference>